<feature type="non-terminal residue" evidence="2">
    <location>
        <position position="77"/>
    </location>
</feature>
<proteinExistence type="predicted"/>
<gene>
    <name evidence="2" type="ORF">KC573_03130</name>
</gene>
<evidence type="ECO:0000256" key="1">
    <source>
        <dbReference type="SAM" id="Phobius"/>
    </source>
</evidence>
<evidence type="ECO:0000313" key="3">
    <source>
        <dbReference type="Proteomes" id="UP000699691"/>
    </source>
</evidence>
<dbReference type="EMBL" id="JAGQKY010000147">
    <property type="protein sequence ID" value="MCA9397798.1"/>
    <property type="molecule type" value="Genomic_DNA"/>
</dbReference>
<keyword evidence="1" id="KW-0472">Membrane</keyword>
<dbReference type="AlphaFoldDB" id="A0A955RX81"/>
<reference evidence="2" key="1">
    <citation type="submission" date="2020-04" db="EMBL/GenBank/DDBJ databases">
        <authorList>
            <person name="Zhang T."/>
        </authorList>
    </citation>
    <scope>NUCLEOTIDE SEQUENCE</scope>
    <source>
        <strain evidence="2">HKST-UBA02</strain>
    </source>
</reference>
<reference evidence="2" key="2">
    <citation type="journal article" date="2021" name="Microbiome">
        <title>Successional dynamics and alternative stable states in a saline activated sludge microbial community over 9 years.</title>
        <authorList>
            <person name="Wang Y."/>
            <person name="Ye J."/>
            <person name="Ju F."/>
            <person name="Liu L."/>
            <person name="Boyd J.A."/>
            <person name="Deng Y."/>
            <person name="Parks D.H."/>
            <person name="Jiang X."/>
            <person name="Yin X."/>
            <person name="Woodcroft B.J."/>
            <person name="Tyson G.W."/>
            <person name="Hugenholtz P."/>
            <person name="Polz M.F."/>
            <person name="Zhang T."/>
        </authorList>
    </citation>
    <scope>NUCLEOTIDE SEQUENCE</scope>
    <source>
        <strain evidence="2">HKST-UBA02</strain>
    </source>
</reference>
<dbReference type="Proteomes" id="UP000699691">
    <property type="component" value="Unassembled WGS sequence"/>
</dbReference>
<feature type="transmembrane region" description="Helical" evidence="1">
    <location>
        <begin position="7"/>
        <end position="25"/>
    </location>
</feature>
<organism evidence="2 3">
    <name type="scientific">candidate division WWE3 bacterium</name>
    <dbReference type="NCBI Taxonomy" id="2053526"/>
    <lineage>
        <taxon>Bacteria</taxon>
        <taxon>Katanobacteria</taxon>
    </lineage>
</organism>
<evidence type="ECO:0000313" key="2">
    <source>
        <dbReference type="EMBL" id="MCA9397798.1"/>
    </source>
</evidence>
<feature type="transmembrane region" description="Helical" evidence="1">
    <location>
        <begin position="45"/>
        <end position="67"/>
    </location>
</feature>
<keyword evidence="1" id="KW-0812">Transmembrane</keyword>
<keyword evidence="1" id="KW-1133">Transmembrane helix</keyword>
<name>A0A955RX81_UNCKA</name>
<accession>A0A955RX81</accession>
<protein>
    <submittedName>
        <fullName evidence="2">Uncharacterized protein</fullName>
    </submittedName>
</protein>
<sequence>MRIHIPFISLALLCIYLLVLWKIIIDQQHYLFIDHLNIIFHEAGHFAFFFFGSFLHTLGGTLMQLLIRVSISIYFFY</sequence>
<comment type="caution">
    <text evidence="2">The sequence shown here is derived from an EMBL/GenBank/DDBJ whole genome shotgun (WGS) entry which is preliminary data.</text>
</comment>